<keyword evidence="2" id="KW-1185">Reference proteome</keyword>
<dbReference type="AlphaFoldDB" id="A0A6A5WJI4"/>
<dbReference type="OrthoDB" id="3782394at2759"/>
<name>A0A6A5WJI4_9PLEO</name>
<organism evidence="1 2">
    <name type="scientific">Amniculicola lignicola CBS 123094</name>
    <dbReference type="NCBI Taxonomy" id="1392246"/>
    <lineage>
        <taxon>Eukaryota</taxon>
        <taxon>Fungi</taxon>
        <taxon>Dikarya</taxon>
        <taxon>Ascomycota</taxon>
        <taxon>Pezizomycotina</taxon>
        <taxon>Dothideomycetes</taxon>
        <taxon>Pleosporomycetidae</taxon>
        <taxon>Pleosporales</taxon>
        <taxon>Amniculicolaceae</taxon>
        <taxon>Amniculicola</taxon>
    </lineage>
</organism>
<gene>
    <name evidence="1" type="ORF">P154DRAFT_524543</name>
</gene>
<protein>
    <submittedName>
        <fullName evidence="1">Uncharacterized protein</fullName>
    </submittedName>
</protein>
<reference evidence="1" key="1">
    <citation type="journal article" date="2020" name="Stud. Mycol.">
        <title>101 Dothideomycetes genomes: a test case for predicting lifestyles and emergence of pathogens.</title>
        <authorList>
            <person name="Haridas S."/>
            <person name="Albert R."/>
            <person name="Binder M."/>
            <person name="Bloem J."/>
            <person name="Labutti K."/>
            <person name="Salamov A."/>
            <person name="Andreopoulos B."/>
            <person name="Baker S."/>
            <person name="Barry K."/>
            <person name="Bills G."/>
            <person name="Bluhm B."/>
            <person name="Cannon C."/>
            <person name="Castanera R."/>
            <person name="Culley D."/>
            <person name="Daum C."/>
            <person name="Ezra D."/>
            <person name="Gonzalez J."/>
            <person name="Henrissat B."/>
            <person name="Kuo A."/>
            <person name="Liang C."/>
            <person name="Lipzen A."/>
            <person name="Lutzoni F."/>
            <person name="Magnuson J."/>
            <person name="Mondo S."/>
            <person name="Nolan M."/>
            <person name="Ohm R."/>
            <person name="Pangilinan J."/>
            <person name="Park H.-J."/>
            <person name="Ramirez L."/>
            <person name="Alfaro M."/>
            <person name="Sun H."/>
            <person name="Tritt A."/>
            <person name="Yoshinaga Y."/>
            <person name="Zwiers L.-H."/>
            <person name="Turgeon B."/>
            <person name="Goodwin S."/>
            <person name="Spatafora J."/>
            <person name="Crous P."/>
            <person name="Grigoriev I."/>
        </authorList>
    </citation>
    <scope>NUCLEOTIDE SEQUENCE</scope>
    <source>
        <strain evidence="1">CBS 123094</strain>
    </source>
</reference>
<evidence type="ECO:0000313" key="2">
    <source>
        <dbReference type="Proteomes" id="UP000799779"/>
    </source>
</evidence>
<dbReference type="Proteomes" id="UP000799779">
    <property type="component" value="Unassembled WGS sequence"/>
</dbReference>
<evidence type="ECO:0000313" key="1">
    <source>
        <dbReference type="EMBL" id="KAF1997826.1"/>
    </source>
</evidence>
<accession>A0A6A5WJI4</accession>
<sequence>MAKQYHEINARIDKALPRLKPHQQVALKEFLDQVDNVGFGIYIELVRTTANAILAKAHTGNGSIPQVGYN</sequence>
<proteinExistence type="predicted"/>
<dbReference type="EMBL" id="ML977609">
    <property type="protein sequence ID" value="KAF1997826.1"/>
    <property type="molecule type" value="Genomic_DNA"/>
</dbReference>